<dbReference type="Proteomes" id="UP000324222">
    <property type="component" value="Unassembled WGS sequence"/>
</dbReference>
<name>A0A5B7E558_PORTR</name>
<comment type="caution">
    <text evidence="1">The sequence shown here is derived from an EMBL/GenBank/DDBJ whole genome shotgun (WGS) entry which is preliminary data.</text>
</comment>
<proteinExistence type="predicted"/>
<accession>A0A5B7E558</accession>
<sequence>MLLGGLIAAILFGTLPGYGGLGATHRRRRHSDVFLHTVRRNAGSRFFVGLPLDTSLQATHSLWYYLDKKAQCEGHHTMKTKPAGSNAIAP</sequence>
<dbReference type="AlphaFoldDB" id="A0A5B7E558"/>
<evidence type="ECO:0000313" key="2">
    <source>
        <dbReference type="Proteomes" id="UP000324222"/>
    </source>
</evidence>
<gene>
    <name evidence="1" type="ORF">E2C01_021683</name>
</gene>
<evidence type="ECO:0000313" key="1">
    <source>
        <dbReference type="EMBL" id="MPC28477.1"/>
    </source>
</evidence>
<protein>
    <submittedName>
        <fullName evidence="1">Uncharacterized protein</fullName>
    </submittedName>
</protein>
<organism evidence="1 2">
    <name type="scientific">Portunus trituberculatus</name>
    <name type="common">Swimming crab</name>
    <name type="synonym">Neptunus trituberculatus</name>
    <dbReference type="NCBI Taxonomy" id="210409"/>
    <lineage>
        <taxon>Eukaryota</taxon>
        <taxon>Metazoa</taxon>
        <taxon>Ecdysozoa</taxon>
        <taxon>Arthropoda</taxon>
        <taxon>Crustacea</taxon>
        <taxon>Multicrustacea</taxon>
        <taxon>Malacostraca</taxon>
        <taxon>Eumalacostraca</taxon>
        <taxon>Eucarida</taxon>
        <taxon>Decapoda</taxon>
        <taxon>Pleocyemata</taxon>
        <taxon>Brachyura</taxon>
        <taxon>Eubrachyura</taxon>
        <taxon>Portunoidea</taxon>
        <taxon>Portunidae</taxon>
        <taxon>Portuninae</taxon>
        <taxon>Portunus</taxon>
    </lineage>
</organism>
<dbReference type="EMBL" id="VSRR010001919">
    <property type="protein sequence ID" value="MPC28477.1"/>
    <property type="molecule type" value="Genomic_DNA"/>
</dbReference>
<keyword evidence="2" id="KW-1185">Reference proteome</keyword>
<reference evidence="1 2" key="1">
    <citation type="submission" date="2019-05" db="EMBL/GenBank/DDBJ databases">
        <title>Another draft genome of Portunus trituberculatus and its Hox gene families provides insights of decapod evolution.</title>
        <authorList>
            <person name="Jeong J.-H."/>
            <person name="Song I."/>
            <person name="Kim S."/>
            <person name="Choi T."/>
            <person name="Kim D."/>
            <person name="Ryu S."/>
            <person name="Kim W."/>
        </authorList>
    </citation>
    <scope>NUCLEOTIDE SEQUENCE [LARGE SCALE GENOMIC DNA]</scope>
    <source>
        <tissue evidence="1">Muscle</tissue>
    </source>
</reference>